<dbReference type="EMBL" id="LNZH02000211">
    <property type="protein sequence ID" value="OCB85104.1"/>
    <property type="molecule type" value="Genomic_DNA"/>
</dbReference>
<feature type="repeat" description="WD" evidence="3">
    <location>
        <begin position="1358"/>
        <end position="1399"/>
    </location>
</feature>
<feature type="repeat" description="WD" evidence="3">
    <location>
        <begin position="971"/>
        <end position="1012"/>
    </location>
</feature>
<dbReference type="Pfam" id="PF00400">
    <property type="entry name" value="WD40"/>
    <property type="match status" value="14"/>
</dbReference>
<organism evidence="5 6">
    <name type="scientific">Sanghuangporus baumii</name>
    <name type="common">Phellinus baumii</name>
    <dbReference type="NCBI Taxonomy" id="108892"/>
    <lineage>
        <taxon>Eukaryota</taxon>
        <taxon>Fungi</taxon>
        <taxon>Dikarya</taxon>
        <taxon>Basidiomycota</taxon>
        <taxon>Agaricomycotina</taxon>
        <taxon>Agaricomycetes</taxon>
        <taxon>Hymenochaetales</taxon>
        <taxon>Hymenochaetaceae</taxon>
        <taxon>Sanghuangporus</taxon>
    </lineage>
</organism>
<proteinExistence type="predicted"/>
<dbReference type="SMART" id="SM00320">
    <property type="entry name" value="WD40"/>
    <property type="match status" value="14"/>
</dbReference>
<dbReference type="CDD" id="cd00200">
    <property type="entry name" value="WD40"/>
    <property type="match status" value="3"/>
</dbReference>
<dbReference type="InterPro" id="IPR007111">
    <property type="entry name" value="NACHT_NTPase"/>
</dbReference>
<sequence length="1585" mass="174205">MSQPGSSQLKLGNYSLEVIRLDGVRKGSNKGQLYVEVNINETTNETIGIGDDGKPTSDATLTFSQPGSSTVFDISLRQSRKNSENRLLGHVRIEEDVLKLLQESLPYERKCGLTGTARSVFGRRRTVIAGTIHLCLNLVDEWERAEFCVTVADRRVEDIRTWTDKVASTDSVIGCIIKGVDQLFEIVDTVVQAASTLYKVICQQFRRDAKLVDLVEKMKEAFHFSIEARSLDDRTETLLRTRLKIMLHETAKCSRFVQRYASHSFAGRIIHWTESPKIDEFTARFASLKKELDSIIIVIIGLRPESQQMLQTLQMQLELTSMDISKVSARPRCLEGTRKDYVERIMSRLFPDSETDQNIVWLTGAAGSGKSTIAVTISDACDERGYPAAYLFFERGKDEYISAIRAIAYRVAVLHPSVRPHIVNAVKDNSNSVGSSLKTQFQRLLLDPLKAVVDEIKTSVVIILDALDECGTSSQREDLVHLLKNDFASLPAKVHILVTSRPESDIMENPMPCHIHHIDLEHRSDESRHDVDLYLKKKMVVVVKQGTPKGWEWDRVCGILSESADGLFIWASTVIKMVGESNNPRRKLRTLLDDVQSVGGGIDGLYASVLERSGIPWHEAEARDEFVRILGAVLFAKEALSGGDIEAFLGIEEDTADTILGRLRSVLFYEAGKPVRLHHVSFADYLTSERSGGKPWNIEESGMKQAIVERCFDIMQKGLRFNICGLESSFLRNDEVPGLQGRIEKEIPPHLDYACQFWAVHLCELSFPASLVSKLKAFVNGQLLYWFEVLSLTKHYNRVAVGALYNVSLKTASVDTDASSFVWAAYKLASVFAYPISQSVPQIYLSAVSLWRGESLVAEHYSKSHPIVEVHRCGKKPPAQCIKILQGHTYWVTSVIFSPDGKRIASSSGDYTVRVWDVDSGEVVSGPFEGHTSWVRSVAFSPDGKRVASGSGDFTIRIWDVDRGALALGPLEGHTGEIWSVAFSPDGRRIASGSADKTIRIWCSDSGKLVVNPSEGHLHPVISVVFSPHGKYIASGSDDKTVRVWDAESGKLVAEPFEAHTDEIWSVDFSHDGRRIVSGSKDMSICVWDALSGKLLTRPIEGHTNYVRSVVFSPDGSRIASGSYDNTIRVWDSFTGEIVAGPFKGHSLWVLSVAFSPDGMRIASGSADHTIRIWDAESGTFALDKSQERSGPVKSVSFSPDGKRIASGSDDCTIRVWDTESGELVSGPFEGHTDWVYSVAFSPDGKLIASGSGDDTVCVWDAGSGELTSQPFKGHTGLVFSVTFSPDGRLVASGSVDKTICVWDTDSGELVAGPITGHTNNINSVSFSPDGRFIASGSSDETVRVWDVGSGKVVSGPFVGHSGTIWSVMYSPGGKHIASGSADKTIRVWDVESGELLLDPFGGHTGEVNSVTFSPDGKYISSGSDDKSICIWVVDSGELVLGPFRGHSDLVHSVAFSPDGKRVASSSRDGTIRIWEVDSIGLQALTSSSERKHASVTFPHRSSHIDEGDIISSWTMSEDGWTIGSRGELLTWIPEDMRLTLLRHPENIAVIGQGYWTSLDLANSPLGEDWCRGFLTSDEHASAGR</sequence>
<evidence type="ECO:0000313" key="6">
    <source>
        <dbReference type="Proteomes" id="UP000757232"/>
    </source>
</evidence>
<evidence type="ECO:0000256" key="1">
    <source>
        <dbReference type="ARBA" id="ARBA00022574"/>
    </source>
</evidence>
<feature type="domain" description="NACHT" evidence="4">
    <location>
        <begin position="358"/>
        <end position="504"/>
    </location>
</feature>
<feature type="repeat" description="WD" evidence="3">
    <location>
        <begin position="1229"/>
        <end position="1270"/>
    </location>
</feature>
<feature type="repeat" description="WD" evidence="3">
    <location>
        <begin position="1100"/>
        <end position="1141"/>
    </location>
</feature>
<gene>
    <name evidence="5" type="ORF">A7U60_g7729</name>
</gene>
<dbReference type="InterPro" id="IPR027417">
    <property type="entry name" value="P-loop_NTPase"/>
</dbReference>
<keyword evidence="1 3" id="KW-0853">WD repeat</keyword>
<feature type="repeat" description="WD" evidence="3">
    <location>
        <begin position="928"/>
        <end position="969"/>
    </location>
</feature>
<evidence type="ECO:0000313" key="5">
    <source>
        <dbReference type="EMBL" id="OCB85104.1"/>
    </source>
</evidence>
<dbReference type="InterPro" id="IPR036322">
    <property type="entry name" value="WD40_repeat_dom_sf"/>
</dbReference>
<dbReference type="OrthoDB" id="163438at2759"/>
<dbReference type="PROSITE" id="PS50837">
    <property type="entry name" value="NACHT"/>
    <property type="match status" value="1"/>
</dbReference>
<dbReference type="PRINTS" id="PR00320">
    <property type="entry name" value="GPROTEINBRPT"/>
</dbReference>
<dbReference type="PROSITE" id="PS00678">
    <property type="entry name" value="WD_REPEATS_1"/>
    <property type="match status" value="9"/>
</dbReference>
<dbReference type="InterPro" id="IPR020472">
    <property type="entry name" value="WD40_PAC1"/>
</dbReference>
<dbReference type="Pfam" id="PF24883">
    <property type="entry name" value="NPHP3_N"/>
    <property type="match status" value="1"/>
</dbReference>
<name>A0A9Q5HSF8_SANBA</name>
<dbReference type="Gene3D" id="2.130.10.10">
    <property type="entry name" value="YVTN repeat-like/Quinoprotein amine dehydrogenase"/>
    <property type="match status" value="7"/>
</dbReference>
<feature type="repeat" description="WD" evidence="3">
    <location>
        <begin position="1401"/>
        <end position="1442"/>
    </location>
</feature>
<accession>A0A9Q5HSF8</accession>
<protein>
    <submittedName>
        <fullName evidence="5">WD40 repeat-like protein</fullName>
    </submittedName>
</protein>
<keyword evidence="6" id="KW-1185">Reference proteome</keyword>
<feature type="repeat" description="WD" evidence="3">
    <location>
        <begin position="1186"/>
        <end position="1227"/>
    </location>
</feature>
<evidence type="ECO:0000256" key="2">
    <source>
        <dbReference type="ARBA" id="ARBA00022737"/>
    </source>
</evidence>
<evidence type="ECO:0000259" key="4">
    <source>
        <dbReference type="PROSITE" id="PS50837"/>
    </source>
</evidence>
<reference evidence="5" key="1">
    <citation type="submission" date="2016-06" db="EMBL/GenBank/DDBJ databases">
        <title>Draft Genome sequence of the fungus Inonotus baumii.</title>
        <authorList>
            <person name="Zhu H."/>
            <person name="Lin W."/>
        </authorList>
    </citation>
    <scope>NUCLEOTIDE SEQUENCE</scope>
    <source>
        <strain evidence="5">821</strain>
    </source>
</reference>
<feature type="repeat" description="WD" evidence="3">
    <location>
        <begin position="1315"/>
        <end position="1356"/>
    </location>
</feature>
<keyword evidence="2" id="KW-0677">Repeat</keyword>
<feature type="repeat" description="WD" evidence="3">
    <location>
        <begin position="1014"/>
        <end position="1055"/>
    </location>
</feature>
<evidence type="ECO:0000256" key="3">
    <source>
        <dbReference type="PROSITE-ProRule" id="PRU00221"/>
    </source>
</evidence>
<dbReference type="SUPFAM" id="SSF50978">
    <property type="entry name" value="WD40 repeat-like"/>
    <property type="match status" value="3"/>
</dbReference>
<dbReference type="InterPro" id="IPR001680">
    <property type="entry name" value="WD40_rpt"/>
</dbReference>
<dbReference type="PANTHER" id="PTHR19879:SF9">
    <property type="entry name" value="TRANSCRIPTION INITIATION FACTOR TFIID SUBUNIT 5"/>
    <property type="match status" value="1"/>
</dbReference>
<dbReference type="PROSITE" id="PS50082">
    <property type="entry name" value="WD_REPEATS_2"/>
    <property type="match status" value="14"/>
</dbReference>
<feature type="repeat" description="WD" evidence="3">
    <location>
        <begin position="1057"/>
        <end position="1098"/>
    </location>
</feature>
<feature type="repeat" description="WD" evidence="3">
    <location>
        <begin position="1444"/>
        <end position="1479"/>
    </location>
</feature>
<dbReference type="PANTHER" id="PTHR19879">
    <property type="entry name" value="TRANSCRIPTION INITIATION FACTOR TFIID"/>
    <property type="match status" value="1"/>
</dbReference>
<feature type="repeat" description="WD" evidence="3">
    <location>
        <begin position="1143"/>
        <end position="1184"/>
    </location>
</feature>
<dbReference type="PROSITE" id="PS50294">
    <property type="entry name" value="WD_REPEATS_REGION"/>
    <property type="match status" value="14"/>
</dbReference>
<feature type="repeat" description="WD" evidence="3">
    <location>
        <begin position="885"/>
        <end position="926"/>
    </location>
</feature>
<dbReference type="Gene3D" id="3.40.50.300">
    <property type="entry name" value="P-loop containing nucleotide triphosphate hydrolases"/>
    <property type="match status" value="1"/>
</dbReference>
<dbReference type="Proteomes" id="UP000757232">
    <property type="component" value="Unassembled WGS sequence"/>
</dbReference>
<dbReference type="SUPFAM" id="SSF52540">
    <property type="entry name" value="P-loop containing nucleoside triphosphate hydrolases"/>
    <property type="match status" value="1"/>
</dbReference>
<comment type="caution">
    <text evidence="5">The sequence shown here is derived from an EMBL/GenBank/DDBJ whole genome shotgun (WGS) entry which is preliminary data.</text>
</comment>
<feature type="repeat" description="WD" evidence="3">
    <location>
        <begin position="1272"/>
        <end position="1313"/>
    </location>
</feature>
<dbReference type="InterPro" id="IPR019775">
    <property type="entry name" value="WD40_repeat_CS"/>
</dbReference>
<dbReference type="InterPro" id="IPR056884">
    <property type="entry name" value="NPHP3-like_N"/>
</dbReference>
<dbReference type="InterPro" id="IPR015943">
    <property type="entry name" value="WD40/YVTN_repeat-like_dom_sf"/>
</dbReference>